<proteinExistence type="inferred from homology"/>
<name>A0AA86VJV1_9FABA</name>
<dbReference type="Pfam" id="PF08263">
    <property type="entry name" value="LRRNT_2"/>
    <property type="match status" value="1"/>
</dbReference>
<dbReference type="GO" id="GO:0006952">
    <property type="term" value="P:defense response"/>
    <property type="evidence" value="ECO:0007669"/>
    <property type="project" value="UniProtKB-KW"/>
</dbReference>
<keyword evidence="16 28" id="KW-0547">Nucleotide-binding</keyword>
<keyword evidence="9" id="KW-0723">Serine/threonine-protein kinase</keyword>
<feature type="chain" id="PRO_5041701373" description="non-specific serine/threonine protein kinase" evidence="30">
    <location>
        <begin position="24"/>
        <end position="1014"/>
    </location>
</feature>
<evidence type="ECO:0000256" key="21">
    <source>
        <dbReference type="ARBA" id="ARBA00023136"/>
    </source>
</evidence>
<sequence length="1014" mass="110661">MAVTQIMFLLSVVSLTLVYMAPARVALVLSSESDKLALLALKQKLTNGVPNALPSWNNSLHFCEWQGVTCSHRHMRVSVLYLENQNWGGTLGPPLGNLTFLRSLILSNINLYGQIPEQIGRLKRLQVLDLSHNNVHGQIPTHLNNCSKLEVVNLLYNKLTGKVPSWFGLGSMTRLYKLLLGANDLVGTIPPSLGNLSSLQNITLARNHLVGSIPHVLGRLSNLKEFNLGLNKLSGVVPDSLYNLSNIQIFVLGENQLFGVLPSNMQLAFPHLRAFLVGVNKFNGTFPSSISNISGLQAFDISSNGFTGLIPPTLGSLNKLEIFSVGNNSFGSGKAGDLDFLSSLINCTHLQTLNLDFNEFGGALPDLIGNLSTHLTSFSMEVNQISGMIPEGIGKLIGLTNFVMVDNYLEGNIPGSIGKLKNLVRLALQENKLSGNIPTVIGNLTMLSELYLHTNQFEGSIPLSLKYCTRMQSFGVSSNNLIGNIPNQAFGNLEGLINLDLSANSFTGSIPLEFGNLKHLSILHLYENKLSGEIPPELGACSALIELVLERNFFSGSIPSFLGSLGSLEFLDLSDNHFSGTIPGELQKLSYLNTLNLSFNHLYGEVPTGGVFNNFAALSLIGNKDLCGGIPQLNLPACSKLPSKKHKWSFRKKLVLIIAVVVGVGLVTLTLFISIYLFRKRPKTSLASWSPKNRYLRVSYGELHNATNGFSSSNLIGSGSFGSVYRGSLLSFKRPIAVKVLNLETGGASKSFTAECKALGKIMHRNLLNILTCCSSIDYNGKDFKAIIFEFMPNGSLESLLHNNQELESRNFSLNLQHRINIALDVANALDYLHHGSEQAVVHCDIKPSNVLLDDDNVAHLGDFGLAKLLHVVTGHSSRDQVSSSAIRGTIGYVPPEYGAGCRVSTKGDIYSYGILVLEMLTRMKPTDDMFGEGLSLHKFCQMAIPEGIGEIVDSRLLLPTTEDGRRMRESKIRECLVAFARIGVACSAELPVERMDIKDVVVELHKIKHKLYH</sequence>
<dbReference type="GO" id="GO:0004674">
    <property type="term" value="F:protein serine/threonine kinase activity"/>
    <property type="evidence" value="ECO:0007669"/>
    <property type="project" value="UniProtKB-KW"/>
</dbReference>
<keyword evidence="19 28" id="KW-0067">ATP-binding</keyword>
<feature type="binding site" evidence="28">
    <location>
        <position position="739"/>
    </location>
    <ligand>
        <name>ATP</name>
        <dbReference type="ChEBI" id="CHEBI:30616"/>
    </ligand>
</feature>
<keyword evidence="13 29" id="KW-0812">Transmembrane</keyword>
<evidence type="ECO:0000313" key="32">
    <source>
        <dbReference type="EMBL" id="CAJ1971002.1"/>
    </source>
</evidence>
<dbReference type="PANTHER" id="PTHR27008">
    <property type="entry name" value="OS04G0122200 PROTEIN"/>
    <property type="match status" value="1"/>
</dbReference>
<keyword evidence="18" id="KW-0611">Plant defense</keyword>
<evidence type="ECO:0000256" key="13">
    <source>
        <dbReference type="ARBA" id="ARBA00022692"/>
    </source>
</evidence>
<dbReference type="Pfam" id="PF23598">
    <property type="entry name" value="LRR_14"/>
    <property type="match status" value="1"/>
</dbReference>
<organism evidence="32 33">
    <name type="scientific">Sphenostylis stenocarpa</name>
    <dbReference type="NCBI Taxonomy" id="92480"/>
    <lineage>
        <taxon>Eukaryota</taxon>
        <taxon>Viridiplantae</taxon>
        <taxon>Streptophyta</taxon>
        <taxon>Embryophyta</taxon>
        <taxon>Tracheophyta</taxon>
        <taxon>Spermatophyta</taxon>
        <taxon>Magnoliopsida</taxon>
        <taxon>eudicotyledons</taxon>
        <taxon>Gunneridae</taxon>
        <taxon>Pentapetalae</taxon>
        <taxon>rosids</taxon>
        <taxon>fabids</taxon>
        <taxon>Fabales</taxon>
        <taxon>Fabaceae</taxon>
        <taxon>Papilionoideae</taxon>
        <taxon>50 kb inversion clade</taxon>
        <taxon>NPAAA clade</taxon>
        <taxon>indigoferoid/millettioid clade</taxon>
        <taxon>Phaseoleae</taxon>
        <taxon>Sphenostylis</taxon>
    </lineage>
</organism>
<dbReference type="Gene3D" id="3.30.200.20">
    <property type="entry name" value="Phosphorylase Kinase, domain 1"/>
    <property type="match status" value="1"/>
</dbReference>
<keyword evidence="12" id="KW-0808">Transferase</keyword>
<evidence type="ECO:0000256" key="7">
    <source>
        <dbReference type="ARBA" id="ARBA00022512"/>
    </source>
</evidence>
<dbReference type="Proteomes" id="UP001189624">
    <property type="component" value="Chromosome 8"/>
</dbReference>
<reference evidence="32" key="1">
    <citation type="submission" date="2023-10" db="EMBL/GenBank/DDBJ databases">
        <authorList>
            <person name="Domelevo Entfellner J.-B."/>
        </authorList>
    </citation>
    <scope>NUCLEOTIDE SEQUENCE</scope>
</reference>
<evidence type="ECO:0000259" key="31">
    <source>
        <dbReference type="PROSITE" id="PS50011"/>
    </source>
</evidence>
<dbReference type="FunFam" id="3.80.10.10:FF:000317">
    <property type="entry name" value="Inactive leucine-rich repeat receptor-like protein kinase"/>
    <property type="match status" value="1"/>
</dbReference>
<evidence type="ECO:0000256" key="14">
    <source>
        <dbReference type="ARBA" id="ARBA00022729"/>
    </source>
</evidence>
<dbReference type="EC" id="2.7.11.1" evidence="5"/>
<keyword evidence="11" id="KW-0433">Leucine-rich repeat</keyword>
<evidence type="ECO:0000256" key="10">
    <source>
        <dbReference type="ARBA" id="ARBA00022553"/>
    </source>
</evidence>
<dbReference type="PROSITE" id="PS00107">
    <property type="entry name" value="PROTEIN_KINASE_ATP"/>
    <property type="match status" value="1"/>
</dbReference>
<dbReference type="Pfam" id="PF00560">
    <property type="entry name" value="LRR_1"/>
    <property type="match status" value="3"/>
</dbReference>
<keyword evidence="7" id="KW-0134">Cell wall</keyword>
<evidence type="ECO:0000256" key="12">
    <source>
        <dbReference type="ARBA" id="ARBA00022679"/>
    </source>
</evidence>
<comment type="catalytic activity">
    <reaction evidence="27">
        <text>L-seryl-[protein] + ATP = O-phospho-L-seryl-[protein] + ADP + H(+)</text>
        <dbReference type="Rhea" id="RHEA:17989"/>
        <dbReference type="Rhea" id="RHEA-COMP:9863"/>
        <dbReference type="Rhea" id="RHEA-COMP:11604"/>
        <dbReference type="ChEBI" id="CHEBI:15378"/>
        <dbReference type="ChEBI" id="CHEBI:29999"/>
        <dbReference type="ChEBI" id="CHEBI:30616"/>
        <dbReference type="ChEBI" id="CHEBI:83421"/>
        <dbReference type="ChEBI" id="CHEBI:456216"/>
        <dbReference type="EC" id="2.7.11.1"/>
    </reaction>
</comment>
<protein>
    <recommendedName>
        <fullName evidence="5">non-specific serine/threonine protein kinase</fullName>
        <ecNumber evidence="5">2.7.11.1</ecNumber>
    </recommendedName>
</protein>
<dbReference type="FunFam" id="3.30.200.20:FF:000432">
    <property type="entry name" value="LRR receptor-like serine/threonine-protein kinase EFR"/>
    <property type="match status" value="1"/>
</dbReference>
<evidence type="ECO:0000256" key="19">
    <source>
        <dbReference type="ARBA" id="ARBA00022840"/>
    </source>
</evidence>
<comment type="similarity">
    <text evidence="4">Belongs to the protein kinase superfamily. Ser/Thr protein kinase family.</text>
</comment>
<feature type="transmembrane region" description="Helical" evidence="29">
    <location>
        <begin position="654"/>
        <end position="678"/>
    </location>
</feature>
<keyword evidence="6" id="KW-1003">Cell membrane</keyword>
<evidence type="ECO:0000256" key="17">
    <source>
        <dbReference type="ARBA" id="ARBA00022777"/>
    </source>
</evidence>
<keyword evidence="14 30" id="KW-0732">Signal</keyword>
<evidence type="ECO:0000256" key="16">
    <source>
        <dbReference type="ARBA" id="ARBA00022741"/>
    </source>
</evidence>
<comment type="similarity">
    <text evidence="25">Belongs to the polygalacturonase-inhibiting protein family.</text>
</comment>
<keyword evidence="17" id="KW-0418">Kinase</keyword>
<evidence type="ECO:0000256" key="20">
    <source>
        <dbReference type="ARBA" id="ARBA00022989"/>
    </source>
</evidence>
<keyword evidence="33" id="KW-1185">Reference proteome</keyword>
<evidence type="ECO:0000256" key="11">
    <source>
        <dbReference type="ARBA" id="ARBA00022614"/>
    </source>
</evidence>
<dbReference type="Gene3D" id="1.10.510.10">
    <property type="entry name" value="Transferase(Phosphotransferase) domain 1"/>
    <property type="match status" value="1"/>
</dbReference>
<evidence type="ECO:0000256" key="2">
    <source>
        <dbReference type="ARBA" id="ARBA00004170"/>
    </source>
</evidence>
<keyword evidence="8" id="KW-0964">Secreted</keyword>
<evidence type="ECO:0000256" key="3">
    <source>
        <dbReference type="ARBA" id="ARBA00004191"/>
    </source>
</evidence>
<dbReference type="SUPFAM" id="SSF52047">
    <property type="entry name" value="RNI-like"/>
    <property type="match status" value="1"/>
</dbReference>
<dbReference type="FunFam" id="3.80.10.10:FF:000400">
    <property type="entry name" value="Nuclear pore complex protein NUP107"/>
    <property type="match status" value="1"/>
</dbReference>
<accession>A0AA86VJV1</accession>
<feature type="domain" description="Protein kinase" evidence="31">
    <location>
        <begin position="710"/>
        <end position="1013"/>
    </location>
</feature>
<dbReference type="FunFam" id="1.10.510.10:FF:000358">
    <property type="entry name" value="Putative leucine-rich repeat receptor-like serine/threonine-protein kinase"/>
    <property type="match status" value="1"/>
</dbReference>
<evidence type="ECO:0000256" key="1">
    <source>
        <dbReference type="ARBA" id="ARBA00004162"/>
    </source>
</evidence>
<dbReference type="SUPFAM" id="SSF52058">
    <property type="entry name" value="L domain-like"/>
    <property type="match status" value="1"/>
</dbReference>
<dbReference type="SMART" id="SM00369">
    <property type="entry name" value="LRR_TYP"/>
    <property type="match status" value="7"/>
</dbReference>
<dbReference type="GO" id="GO:0005886">
    <property type="term" value="C:plasma membrane"/>
    <property type="evidence" value="ECO:0007669"/>
    <property type="project" value="UniProtKB-SubCell"/>
</dbReference>
<dbReference type="GO" id="GO:0005524">
    <property type="term" value="F:ATP binding"/>
    <property type="evidence" value="ECO:0007669"/>
    <property type="project" value="UniProtKB-UniRule"/>
</dbReference>
<evidence type="ECO:0000256" key="6">
    <source>
        <dbReference type="ARBA" id="ARBA00022475"/>
    </source>
</evidence>
<dbReference type="InterPro" id="IPR032675">
    <property type="entry name" value="LRR_dom_sf"/>
</dbReference>
<evidence type="ECO:0000256" key="22">
    <source>
        <dbReference type="ARBA" id="ARBA00023157"/>
    </source>
</evidence>
<dbReference type="InterPro" id="IPR055414">
    <property type="entry name" value="LRR_R13L4/SHOC2-like"/>
</dbReference>
<dbReference type="Gene3D" id="3.80.10.10">
    <property type="entry name" value="Ribonuclease Inhibitor"/>
    <property type="match status" value="3"/>
</dbReference>
<keyword evidence="20 29" id="KW-1133">Transmembrane helix</keyword>
<evidence type="ECO:0000256" key="27">
    <source>
        <dbReference type="ARBA" id="ARBA00048679"/>
    </source>
</evidence>
<keyword evidence="15" id="KW-0677">Repeat</keyword>
<keyword evidence="23" id="KW-0675">Receptor</keyword>
<dbReference type="PROSITE" id="PS00108">
    <property type="entry name" value="PROTEIN_KINASE_ST"/>
    <property type="match status" value="1"/>
</dbReference>
<keyword evidence="21 29" id="KW-0472">Membrane</keyword>
<dbReference type="FunFam" id="3.80.10.10:FF:000383">
    <property type="entry name" value="Leucine-rich repeat receptor protein kinase EMS1"/>
    <property type="match status" value="1"/>
</dbReference>
<keyword evidence="22" id="KW-1015">Disulfide bond</keyword>
<dbReference type="FunFam" id="3.80.10.10:FF:001362">
    <property type="entry name" value="Lrr receptor-like serinethreonine-protein kinase gso2"/>
    <property type="match status" value="1"/>
</dbReference>
<evidence type="ECO:0000313" key="33">
    <source>
        <dbReference type="Proteomes" id="UP001189624"/>
    </source>
</evidence>
<keyword evidence="10" id="KW-0597">Phosphoprotein</keyword>
<evidence type="ECO:0000256" key="15">
    <source>
        <dbReference type="ARBA" id="ARBA00022737"/>
    </source>
</evidence>
<dbReference type="PROSITE" id="PS50011">
    <property type="entry name" value="PROTEIN_KINASE_DOM"/>
    <property type="match status" value="1"/>
</dbReference>
<dbReference type="PANTHER" id="PTHR27008:SF596">
    <property type="entry name" value="OS02G0215500 PROTEIN"/>
    <property type="match status" value="1"/>
</dbReference>
<evidence type="ECO:0000256" key="30">
    <source>
        <dbReference type="SAM" id="SignalP"/>
    </source>
</evidence>
<dbReference type="InterPro" id="IPR013210">
    <property type="entry name" value="LRR_N_plant-typ"/>
</dbReference>
<dbReference type="InterPro" id="IPR000719">
    <property type="entry name" value="Prot_kinase_dom"/>
</dbReference>
<evidence type="ECO:0000256" key="29">
    <source>
        <dbReference type="SAM" id="Phobius"/>
    </source>
</evidence>
<dbReference type="InterPro" id="IPR008271">
    <property type="entry name" value="Ser/Thr_kinase_AS"/>
</dbReference>
<dbReference type="EMBL" id="OY731405">
    <property type="protein sequence ID" value="CAJ1971002.1"/>
    <property type="molecule type" value="Genomic_DNA"/>
</dbReference>
<gene>
    <name evidence="32" type="ORF">AYBTSS11_LOCUS22999</name>
</gene>
<dbReference type="Pfam" id="PF00069">
    <property type="entry name" value="Pkinase"/>
    <property type="match status" value="1"/>
</dbReference>
<evidence type="ECO:0000256" key="23">
    <source>
        <dbReference type="ARBA" id="ARBA00023170"/>
    </source>
</evidence>
<dbReference type="InterPro" id="IPR051809">
    <property type="entry name" value="Plant_receptor-like_S/T_kinase"/>
</dbReference>
<comment type="subcellular location">
    <subcellularLocation>
        <location evidence="1">Cell membrane</location>
        <topology evidence="1">Single-pass membrane protein</topology>
    </subcellularLocation>
    <subcellularLocation>
        <location evidence="2">Membrane</location>
        <topology evidence="2">Peripheral membrane protein</topology>
    </subcellularLocation>
    <subcellularLocation>
        <location evidence="3">Secreted</location>
        <location evidence="3">Cell wall</location>
    </subcellularLocation>
</comment>
<evidence type="ECO:0000256" key="26">
    <source>
        <dbReference type="ARBA" id="ARBA00047899"/>
    </source>
</evidence>
<evidence type="ECO:0000256" key="24">
    <source>
        <dbReference type="ARBA" id="ARBA00023180"/>
    </source>
</evidence>
<dbReference type="InterPro" id="IPR017441">
    <property type="entry name" value="Protein_kinase_ATP_BS"/>
</dbReference>
<comment type="catalytic activity">
    <reaction evidence="26">
        <text>L-threonyl-[protein] + ATP = O-phospho-L-threonyl-[protein] + ADP + H(+)</text>
        <dbReference type="Rhea" id="RHEA:46608"/>
        <dbReference type="Rhea" id="RHEA-COMP:11060"/>
        <dbReference type="Rhea" id="RHEA-COMP:11605"/>
        <dbReference type="ChEBI" id="CHEBI:15378"/>
        <dbReference type="ChEBI" id="CHEBI:30013"/>
        <dbReference type="ChEBI" id="CHEBI:30616"/>
        <dbReference type="ChEBI" id="CHEBI:61977"/>
        <dbReference type="ChEBI" id="CHEBI:456216"/>
        <dbReference type="EC" id="2.7.11.1"/>
    </reaction>
</comment>
<evidence type="ECO:0000256" key="9">
    <source>
        <dbReference type="ARBA" id="ARBA00022527"/>
    </source>
</evidence>
<dbReference type="SUPFAM" id="SSF56112">
    <property type="entry name" value="Protein kinase-like (PK-like)"/>
    <property type="match status" value="1"/>
</dbReference>
<dbReference type="Pfam" id="PF13855">
    <property type="entry name" value="LRR_8"/>
    <property type="match status" value="1"/>
</dbReference>
<dbReference type="InterPro" id="IPR003591">
    <property type="entry name" value="Leu-rich_rpt_typical-subtyp"/>
</dbReference>
<dbReference type="SMART" id="SM00220">
    <property type="entry name" value="S_TKc"/>
    <property type="match status" value="1"/>
</dbReference>
<evidence type="ECO:0000256" key="5">
    <source>
        <dbReference type="ARBA" id="ARBA00012513"/>
    </source>
</evidence>
<evidence type="ECO:0000256" key="28">
    <source>
        <dbReference type="PROSITE-ProRule" id="PRU10141"/>
    </source>
</evidence>
<dbReference type="InterPro" id="IPR011009">
    <property type="entry name" value="Kinase-like_dom_sf"/>
</dbReference>
<feature type="signal peptide" evidence="30">
    <location>
        <begin position="1"/>
        <end position="23"/>
    </location>
</feature>
<evidence type="ECO:0000256" key="8">
    <source>
        <dbReference type="ARBA" id="ARBA00022525"/>
    </source>
</evidence>
<evidence type="ECO:0000256" key="4">
    <source>
        <dbReference type="ARBA" id="ARBA00008684"/>
    </source>
</evidence>
<keyword evidence="24" id="KW-0325">Glycoprotein</keyword>
<evidence type="ECO:0000256" key="25">
    <source>
        <dbReference type="ARBA" id="ARBA00038043"/>
    </source>
</evidence>
<dbReference type="InterPro" id="IPR001611">
    <property type="entry name" value="Leu-rich_rpt"/>
</dbReference>
<evidence type="ECO:0000256" key="18">
    <source>
        <dbReference type="ARBA" id="ARBA00022821"/>
    </source>
</evidence>
<dbReference type="Gramene" id="rna-AYBTSS11_LOCUS22999">
    <property type="protein sequence ID" value="CAJ1971002.1"/>
    <property type="gene ID" value="gene-AYBTSS11_LOCUS22999"/>
</dbReference>
<dbReference type="AlphaFoldDB" id="A0AA86VJV1"/>